<keyword evidence="4 14" id="KW-0812">Transmembrane</keyword>
<dbReference type="GO" id="GO:0008270">
    <property type="term" value="F:zinc ion binding"/>
    <property type="evidence" value="ECO:0007669"/>
    <property type="project" value="InterPro"/>
</dbReference>
<feature type="transmembrane region" description="Helical" evidence="14">
    <location>
        <begin position="210"/>
        <end position="232"/>
    </location>
</feature>
<dbReference type="AlphaFoldDB" id="A0A2M9ZTI1"/>
<dbReference type="GO" id="GO:0016020">
    <property type="term" value="C:membrane"/>
    <property type="evidence" value="ECO:0007669"/>
    <property type="project" value="UniProtKB-SubCell"/>
</dbReference>
<evidence type="ECO:0000256" key="8">
    <source>
        <dbReference type="ARBA" id="ARBA00023136"/>
    </source>
</evidence>
<keyword evidence="7 14" id="KW-1133">Transmembrane helix</keyword>
<dbReference type="EMBL" id="NPDZ01000001">
    <property type="protein sequence ID" value="PJZ75223.1"/>
    <property type="molecule type" value="Genomic_DNA"/>
</dbReference>
<comment type="catalytic activity">
    <reaction evidence="11">
        <text>hydrogencarbonate + H(+) = CO2 + H2O</text>
        <dbReference type="Rhea" id="RHEA:10748"/>
        <dbReference type="ChEBI" id="CHEBI:15377"/>
        <dbReference type="ChEBI" id="CHEBI:15378"/>
        <dbReference type="ChEBI" id="CHEBI:16526"/>
        <dbReference type="ChEBI" id="CHEBI:17544"/>
        <dbReference type="EC" id="4.2.1.1"/>
    </reaction>
</comment>
<accession>A0A2M9ZTI1</accession>
<feature type="transmembrane region" description="Helical" evidence="14">
    <location>
        <begin position="34"/>
        <end position="50"/>
    </location>
</feature>
<feature type="transmembrane region" description="Helical" evidence="14">
    <location>
        <begin position="55"/>
        <end position="72"/>
    </location>
</feature>
<dbReference type="GO" id="GO:0004089">
    <property type="term" value="F:carbonate dehydratase activity"/>
    <property type="evidence" value="ECO:0007669"/>
    <property type="project" value="UniProtKB-EC"/>
</dbReference>
<evidence type="ECO:0000256" key="14">
    <source>
        <dbReference type="SAM" id="Phobius"/>
    </source>
</evidence>
<dbReference type="SMART" id="SM00947">
    <property type="entry name" value="Pro_CA"/>
    <property type="match status" value="1"/>
</dbReference>
<feature type="transmembrane region" description="Helical" evidence="14">
    <location>
        <begin position="78"/>
        <end position="98"/>
    </location>
</feature>
<comment type="caution">
    <text evidence="17">The sequence shown here is derived from an EMBL/GenBank/DDBJ whole genome shotgun (WGS) entry which is preliminary data.</text>
</comment>
<dbReference type="EMBL" id="NPDY01000001">
    <property type="protein sequence ID" value="PJZ71608.1"/>
    <property type="molecule type" value="Genomic_DNA"/>
</dbReference>
<evidence type="ECO:0000313" key="16">
    <source>
        <dbReference type="EMBL" id="PJZ71608.1"/>
    </source>
</evidence>
<dbReference type="EC" id="4.2.1.1" evidence="3"/>
<dbReference type="Pfam" id="PF00916">
    <property type="entry name" value="Sulfate_transp"/>
    <property type="match status" value="1"/>
</dbReference>
<evidence type="ECO:0000256" key="13">
    <source>
        <dbReference type="PIRSR" id="PIRSR601765-1"/>
    </source>
</evidence>
<gene>
    <name evidence="16" type="ORF">CH360_02955</name>
    <name evidence="17" type="ORF">CH373_02960</name>
</gene>
<feature type="binding site" evidence="13">
    <location>
        <position position="624"/>
    </location>
    <ligand>
        <name>Zn(2+)</name>
        <dbReference type="ChEBI" id="CHEBI:29105"/>
    </ligand>
</feature>
<dbReference type="Gene3D" id="3.40.1050.10">
    <property type="entry name" value="Carbonic anhydrase"/>
    <property type="match status" value="1"/>
</dbReference>
<feature type="binding site" evidence="13">
    <location>
        <position position="627"/>
    </location>
    <ligand>
        <name>Zn(2+)</name>
        <dbReference type="ChEBI" id="CHEBI:29105"/>
    </ligand>
</feature>
<comment type="subcellular location">
    <subcellularLocation>
        <location evidence="1">Membrane</location>
        <topology evidence="1">Multi-pass membrane protein</topology>
    </subcellularLocation>
</comment>
<dbReference type="InterPro" id="IPR001902">
    <property type="entry name" value="SLC26A/SulP_fam"/>
</dbReference>
<evidence type="ECO:0000256" key="1">
    <source>
        <dbReference type="ARBA" id="ARBA00004141"/>
    </source>
</evidence>
<evidence type="ECO:0000313" key="17">
    <source>
        <dbReference type="EMBL" id="PJZ75223.1"/>
    </source>
</evidence>
<dbReference type="InterPro" id="IPR011547">
    <property type="entry name" value="SLC26A/SulP_dom"/>
</dbReference>
<feature type="transmembrane region" description="Helical" evidence="14">
    <location>
        <begin position="343"/>
        <end position="376"/>
    </location>
</feature>
<evidence type="ECO:0000313" key="19">
    <source>
        <dbReference type="Proteomes" id="UP000231990"/>
    </source>
</evidence>
<dbReference type="FunFam" id="3.40.1050.10:FF:000001">
    <property type="entry name" value="Carbonic anhydrase"/>
    <property type="match status" value="1"/>
</dbReference>
<feature type="transmembrane region" description="Helical" evidence="14">
    <location>
        <begin position="181"/>
        <end position="198"/>
    </location>
</feature>
<keyword evidence="8 14" id="KW-0472">Membrane</keyword>
<name>A0A2M9ZTI1_9LEPT</name>
<keyword evidence="9" id="KW-0456">Lyase</keyword>
<protein>
    <recommendedName>
        <fullName evidence="10">Carbonic anhydrase 2</fullName>
        <ecNumber evidence="3">4.2.1.1</ecNumber>
    </recommendedName>
    <alternativeName>
        <fullName evidence="12">Carbonate dehydratase 2</fullName>
    </alternativeName>
</protein>
<feature type="transmembrane region" description="Helical" evidence="14">
    <location>
        <begin position="266"/>
        <end position="288"/>
    </location>
</feature>
<dbReference type="Proteomes" id="UP000231962">
    <property type="component" value="Unassembled WGS sequence"/>
</dbReference>
<evidence type="ECO:0000256" key="4">
    <source>
        <dbReference type="ARBA" id="ARBA00022692"/>
    </source>
</evidence>
<evidence type="ECO:0000256" key="6">
    <source>
        <dbReference type="ARBA" id="ARBA00022833"/>
    </source>
</evidence>
<feature type="binding site" evidence="13">
    <location>
        <position position="568"/>
    </location>
    <ligand>
        <name>Zn(2+)</name>
        <dbReference type="ChEBI" id="CHEBI:29105"/>
    </ligand>
</feature>
<evidence type="ECO:0000313" key="18">
    <source>
        <dbReference type="Proteomes" id="UP000231962"/>
    </source>
</evidence>
<evidence type="ECO:0000256" key="3">
    <source>
        <dbReference type="ARBA" id="ARBA00012925"/>
    </source>
</evidence>
<dbReference type="InterPro" id="IPR001765">
    <property type="entry name" value="Carbonic_anhydrase"/>
</dbReference>
<dbReference type="GO" id="GO:0055085">
    <property type="term" value="P:transmembrane transport"/>
    <property type="evidence" value="ECO:0007669"/>
    <property type="project" value="InterPro"/>
</dbReference>
<comment type="cofactor">
    <cofactor evidence="13">
        <name>Zn(2+)</name>
        <dbReference type="ChEBI" id="CHEBI:29105"/>
    </cofactor>
    <text evidence="13">Binds 1 zinc ion per subunit.</text>
</comment>
<evidence type="ECO:0000256" key="7">
    <source>
        <dbReference type="ARBA" id="ARBA00022989"/>
    </source>
</evidence>
<dbReference type="CDD" id="cd00883">
    <property type="entry name" value="beta_CA_cladeA"/>
    <property type="match status" value="1"/>
</dbReference>
<feature type="transmembrane region" description="Helical" evidence="14">
    <location>
        <begin position="105"/>
        <end position="125"/>
    </location>
</feature>
<reference evidence="18 19" key="1">
    <citation type="submission" date="2017-07" db="EMBL/GenBank/DDBJ databases">
        <title>Leptospira spp. isolated from tropical soils.</title>
        <authorList>
            <person name="Thibeaux R."/>
            <person name="Iraola G."/>
            <person name="Ferres I."/>
            <person name="Bierque E."/>
            <person name="Girault D."/>
            <person name="Soupe-Gilbert M.-E."/>
            <person name="Picardeau M."/>
            <person name="Goarant C."/>
        </authorList>
    </citation>
    <scope>NUCLEOTIDE SEQUENCE [LARGE SCALE GENOMIC DNA]</scope>
    <source>
        <strain evidence="17 19">FH1-B-B1</strain>
        <strain evidence="16 18">FH1-B-C1</strain>
    </source>
</reference>
<proteinExistence type="inferred from homology"/>
<organism evidence="17 19">
    <name type="scientific">Leptospira perolatii</name>
    <dbReference type="NCBI Taxonomy" id="2023191"/>
    <lineage>
        <taxon>Bacteria</taxon>
        <taxon>Pseudomonadati</taxon>
        <taxon>Spirochaetota</taxon>
        <taxon>Spirochaetia</taxon>
        <taxon>Leptospirales</taxon>
        <taxon>Leptospiraceae</taxon>
        <taxon>Leptospira</taxon>
    </lineage>
</organism>
<feature type="binding site" evidence="13">
    <location>
        <position position="570"/>
    </location>
    <ligand>
        <name>Zn(2+)</name>
        <dbReference type="ChEBI" id="CHEBI:29105"/>
    </ligand>
</feature>
<evidence type="ECO:0000256" key="2">
    <source>
        <dbReference type="ARBA" id="ARBA00006217"/>
    </source>
</evidence>
<evidence type="ECO:0000256" key="12">
    <source>
        <dbReference type="ARBA" id="ARBA00082533"/>
    </source>
</evidence>
<feature type="domain" description="SLC26A/SulP transporter" evidence="15">
    <location>
        <begin position="4"/>
        <end position="402"/>
    </location>
</feature>
<feature type="transmembrane region" description="Helical" evidence="14">
    <location>
        <begin position="397"/>
        <end position="428"/>
    </location>
</feature>
<evidence type="ECO:0000256" key="5">
    <source>
        <dbReference type="ARBA" id="ARBA00022723"/>
    </source>
</evidence>
<evidence type="ECO:0000256" key="11">
    <source>
        <dbReference type="ARBA" id="ARBA00048348"/>
    </source>
</evidence>
<dbReference type="Pfam" id="PF00484">
    <property type="entry name" value="Pro_CA"/>
    <property type="match status" value="1"/>
</dbReference>
<comment type="similarity">
    <text evidence="2">Belongs to the beta-class carbonic anhydrase family.</text>
</comment>
<keyword evidence="5 13" id="KW-0479">Metal-binding</keyword>
<dbReference type="Proteomes" id="UP000231990">
    <property type="component" value="Unassembled WGS sequence"/>
</dbReference>
<sequence length="735" mass="80533">MRNLFKDSLSGIAVFILALPLSLGIAHASGVPLFSGIISAVIGGILVGVLSKSNLSVSGPAAGLTAVVLSGISDLGSFQAFLCALVLAGLIQIFLGVLRAGTLSAYFPSSVVNGMMAAIGVILIIKQLPHLIGYDIEEFGVEEFGLTAQDLNESYSDPHERTESNSFTVLIHSLSNLRLNVLWIGLISLSVIVLWEWYGPKKLKQIPSSLLGVICGLMANSLFGDFLSGGSLSKDHLVQLPNLNSGTDLMNYFIFPKLEELGNYKVWLLGVTVAFVASIETLLGIEAVDRMDPAHRKTPTSRELIAQGSGNLVCGLTGGLPLTSVIVRSSVNISSGARTKLSTIIHGVLIFLGVVFFVNVLNAIPLSSLAAVLIFNGFKLAAPKNFKAMYKKGIYQFVPFLVTIVAILLSDLLIGVVTGIATSLIFVLKEDHQTAIVRVENFGKFRRIVLGENLGFFHKARIQTVLDELPEGIILEIDGTRTLHLDQDIAELIHEFRRNAERKNIKVVLGGIPNMKNDIASLQSEMEEKYTRLLKNNRDWVKERTDIDPDFFSRQADGQTPQVLFIGCSDSRVPVNVITKTDPGEIFVTRNIANVVSVDDMSLFSVLQFGIEVLNVKHIIVCGHYGCGGAKAALLGRSTGLIDNWITHIKDVYLKHRIELDGLSEEQRERRLIELNVIEQVINLYKTSLIQSALKKYGFPKIHGWVYDVCTGLVKEIDYKQRLKEELDGVYGYEM</sequence>
<keyword evidence="18" id="KW-1185">Reference proteome</keyword>
<feature type="transmembrane region" description="Helical" evidence="14">
    <location>
        <begin position="309"/>
        <end position="331"/>
    </location>
</feature>
<evidence type="ECO:0000256" key="10">
    <source>
        <dbReference type="ARBA" id="ARBA00039351"/>
    </source>
</evidence>
<dbReference type="SUPFAM" id="SSF53056">
    <property type="entry name" value="beta-carbonic anhydrase, cab"/>
    <property type="match status" value="1"/>
</dbReference>
<keyword evidence="6 13" id="KW-0862">Zinc</keyword>
<dbReference type="OrthoDB" id="9769739at2"/>
<dbReference type="PANTHER" id="PTHR11814">
    <property type="entry name" value="SULFATE TRANSPORTER"/>
    <property type="match status" value="1"/>
</dbReference>
<evidence type="ECO:0000256" key="9">
    <source>
        <dbReference type="ARBA" id="ARBA00023239"/>
    </source>
</evidence>
<evidence type="ECO:0000259" key="15">
    <source>
        <dbReference type="Pfam" id="PF00916"/>
    </source>
</evidence>
<dbReference type="InterPro" id="IPR036874">
    <property type="entry name" value="Carbonic_anhydrase_sf"/>
</dbReference>